<dbReference type="AlphaFoldDB" id="A0A172TCB7"/>
<feature type="transmembrane region" description="Helical" evidence="1">
    <location>
        <begin position="186"/>
        <end position="209"/>
    </location>
</feature>
<evidence type="ECO:0000256" key="1">
    <source>
        <dbReference type="SAM" id="Phobius"/>
    </source>
</evidence>
<protein>
    <recommendedName>
        <fullName evidence="4">YibE/F family protein</fullName>
    </recommendedName>
</protein>
<dbReference type="PATRIC" id="fig|1182568.3.peg.53"/>
<dbReference type="KEGG" id="dpu:SU48_00240"/>
<dbReference type="EMBL" id="CP011387">
    <property type="protein sequence ID" value="ANE44660.1"/>
    <property type="molecule type" value="Genomic_DNA"/>
</dbReference>
<dbReference type="Pfam" id="PF07907">
    <property type="entry name" value="YibE_F"/>
    <property type="match status" value="1"/>
</dbReference>
<feature type="transmembrane region" description="Helical" evidence="1">
    <location>
        <begin position="143"/>
        <end position="166"/>
    </location>
</feature>
<proteinExistence type="predicted"/>
<keyword evidence="1" id="KW-0812">Transmembrane</keyword>
<name>A0A172TCB7_9DEIO</name>
<gene>
    <name evidence="2" type="ORF">SU48_00240</name>
</gene>
<keyword evidence="1" id="KW-1133">Transmembrane helix</keyword>
<feature type="transmembrane region" description="Helical" evidence="1">
    <location>
        <begin position="78"/>
        <end position="99"/>
    </location>
</feature>
<accession>A0A172TCB7</accession>
<evidence type="ECO:0000313" key="2">
    <source>
        <dbReference type="EMBL" id="ANE44660.1"/>
    </source>
</evidence>
<feature type="transmembrane region" description="Helical" evidence="1">
    <location>
        <begin position="6"/>
        <end position="31"/>
    </location>
</feature>
<feature type="transmembrane region" description="Helical" evidence="1">
    <location>
        <begin position="43"/>
        <end position="66"/>
    </location>
</feature>
<organism evidence="2 3">
    <name type="scientific">Deinococcus puniceus</name>
    <dbReference type="NCBI Taxonomy" id="1182568"/>
    <lineage>
        <taxon>Bacteria</taxon>
        <taxon>Thermotogati</taxon>
        <taxon>Deinococcota</taxon>
        <taxon>Deinococci</taxon>
        <taxon>Deinococcales</taxon>
        <taxon>Deinococcaceae</taxon>
        <taxon>Deinococcus</taxon>
    </lineage>
</organism>
<keyword evidence="1" id="KW-0472">Membrane</keyword>
<dbReference type="Proteomes" id="UP000077363">
    <property type="component" value="Chromosome"/>
</dbReference>
<dbReference type="PANTHER" id="PTHR41771:SF1">
    <property type="entry name" value="MEMBRANE PROTEIN"/>
    <property type="match status" value="1"/>
</dbReference>
<evidence type="ECO:0008006" key="4">
    <source>
        <dbReference type="Google" id="ProtNLM"/>
    </source>
</evidence>
<dbReference type="PANTHER" id="PTHR41771">
    <property type="entry name" value="MEMBRANE PROTEIN-RELATED"/>
    <property type="match status" value="1"/>
</dbReference>
<sequence length="222" mass="22655">MILLPLLLGGAPVLGLLPALGGVLALSVYFVHGWNRKSHAALLALLLCVTLGAGLLNLLVGAASLTGLSDAGATVAQASYGVSATGLYVVGVLLTSLGAMNDVAITQTSAVETLAQTRAAQAGPPLSRRALFRQAMRVGRDHAAGMVNVLMLLYAGGSLPLLLLMRASSGTPLWVQVNSEGLFTELAALLLALVSMLLVVPVSTALAAIQHFPSTPRSPDST</sequence>
<dbReference type="InterPro" id="IPR012507">
    <property type="entry name" value="YibE_F"/>
</dbReference>
<reference evidence="2 3" key="1">
    <citation type="submission" date="2015-01" db="EMBL/GenBank/DDBJ databases">
        <title>Deinococcus puniceus/DY1/ whole genome sequencing.</title>
        <authorList>
            <person name="Kim M.K."/>
            <person name="Srinivasan S."/>
            <person name="Lee J.-J."/>
        </authorList>
    </citation>
    <scope>NUCLEOTIDE SEQUENCE [LARGE SCALE GENOMIC DNA]</scope>
    <source>
        <strain evidence="2 3">DY1</strain>
    </source>
</reference>
<evidence type="ECO:0000313" key="3">
    <source>
        <dbReference type="Proteomes" id="UP000077363"/>
    </source>
</evidence>
<keyword evidence="3" id="KW-1185">Reference proteome</keyword>